<keyword evidence="1" id="KW-0812">Transmembrane</keyword>
<gene>
    <name evidence="2" type="ORF">V1634_18425</name>
    <name evidence="3" type="ORF">V1634_27405</name>
</gene>
<feature type="transmembrane region" description="Helical" evidence="1">
    <location>
        <begin position="256"/>
        <end position="276"/>
    </location>
</feature>
<evidence type="ECO:0000256" key="1">
    <source>
        <dbReference type="SAM" id="Phobius"/>
    </source>
</evidence>
<feature type="transmembrane region" description="Helical" evidence="1">
    <location>
        <begin position="150"/>
        <end position="169"/>
    </location>
</feature>
<evidence type="ECO:0000313" key="2">
    <source>
        <dbReference type="EMBL" id="MEE6308811.1"/>
    </source>
</evidence>
<keyword evidence="1" id="KW-0472">Membrane</keyword>
<reference evidence="2 4" key="1">
    <citation type="submission" date="2024-01" db="EMBL/GenBank/DDBJ databases">
        <title>Genome insights into Plantactinospora veratri sp. nov.</title>
        <authorList>
            <person name="Wang L."/>
        </authorList>
    </citation>
    <scope>NUCLEOTIDE SEQUENCE [LARGE SCALE GENOMIC DNA]</scope>
    <source>
        <strain evidence="2 4">NEAU-FHS4</strain>
    </source>
</reference>
<feature type="transmembrane region" description="Helical" evidence="1">
    <location>
        <begin position="85"/>
        <end position="104"/>
    </location>
</feature>
<organism evidence="2 4">
    <name type="scientific">Plantactinospora veratri</name>
    <dbReference type="NCBI Taxonomy" id="1436122"/>
    <lineage>
        <taxon>Bacteria</taxon>
        <taxon>Bacillati</taxon>
        <taxon>Actinomycetota</taxon>
        <taxon>Actinomycetes</taxon>
        <taxon>Micromonosporales</taxon>
        <taxon>Micromonosporaceae</taxon>
        <taxon>Plantactinospora</taxon>
    </lineage>
</organism>
<proteinExistence type="predicted"/>
<dbReference type="EMBL" id="JAZGQL010000027">
    <property type="protein sequence ID" value="MEE6310573.1"/>
    <property type="molecule type" value="Genomic_DNA"/>
</dbReference>
<evidence type="ECO:0000313" key="4">
    <source>
        <dbReference type="Proteomes" id="UP001339911"/>
    </source>
</evidence>
<feature type="transmembrane region" description="Helical" evidence="1">
    <location>
        <begin position="175"/>
        <end position="203"/>
    </location>
</feature>
<accession>A0ABU7SFV9</accession>
<evidence type="ECO:0000313" key="3">
    <source>
        <dbReference type="EMBL" id="MEE6310573.1"/>
    </source>
</evidence>
<keyword evidence="1" id="KW-1133">Transmembrane helix</keyword>
<feature type="transmembrane region" description="Helical" evidence="1">
    <location>
        <begin position="54"/>
        <end position="73"/>
    </location>
</feature>
<feature type="transmembrane region" description="Helical" evidence="1">
    <location>
        <begin position="223"/>
        <end position="244"/>
    </location>
</feature>
<name>A0ABU7SFV9_9ACTN</name>
<feature type="transmembrane region" description="Helical" evidence="1">
    <location>
        <begin position="110"/>
        <end position="129"/>
    </location>
</feature>
<protein>
    <submittedName>
        <fullName evidence="2">Uncharacterized protein</fullName>
    </submittedName>
</protein>
<dbReference type="Proteomes" id="UP001339911">
    <property type="component" value="Unassembled WGS sequence"/>
</dbReference>
<keyword evidence="4" id="KW-1185">Reference proteome</keyword>
<comment type="caution">
    <text evidence="2">The sequence shown here is derived from an EMBL/GenBank/DDBJ whole genome shotgun (WGS) entry which is preliminary data.</text>
</comment>
<dbReference type="EMBL" id="JAZGQL010000012">
    <property type="protein sequence ID" value="MEE6308811.1"/>
    <property type="molecule type" value="Genomic_DNA"/>
</dbReference>
<sequence length="317" mass="33466">MRDAIQTGTLVLVAWLLVGALFRGDAVVQAALSLALVTGGLLWESVSPWMPPDLRPALLNSAVTLVGSAVVAIMISVRSDDRWRAWVALLGAAAVTGAVLRYDVGEHQSSLIMTATVLAVVAAGVAVHIPLVRHVLRREEPQAARSVHGLWTTGMMWAVLLAVGVVALWRQTMPGWAVSLLATGSTAAGIAALTIGHTIALMWRHPGFAGAYAVPMSQTRIDVRAVLLGGVLLFSPIVALPGLVRALGGGPEWADALSWTGGAVVLGGVSNVMRVIRREALRQHRNALADRGSAAVRDRALEEPVYRLLPGLVSERD</sequence>
<dbReference type="RefSeq" id="WP_331209091.1">
    <property type="nucleotide sequence ID" value="NZ_JAZGQL010000012.1"/>
</dbReference>